<feature type="domain" description="AIG1-type G" evidence="5">
    <location>
        <begin position="25"/>
        <end position="219"/>
    </location>
</feature>
<dbReference type="Proteomes" id="UP000504632">
    <property type="component" value="Chromosome 16"/>
</dbReference>
<keyword evidence="3" id="KW-0342">GTP-binding</keyword>
<evidence type="ECO:0000313" key="6">
    <source>
        <dbReference type="Proteomes" id="UP000504632"/>
    </source>
</evidence>
<name>A0A6J2WYD4_CHACN</name>
<keyword evidence="2" id="KW-0547">Nucleotide-binding</keyword>
<dbReference type="AlphaFoldDB" id="A0A6J2WYD4"/>
<accession>A0A6J2WYD4</accession>
<dbReference type="GeneID" id="115829252"/>
<feature type="compositionally biased region" description="Basic residues" evidence="4">
    <location>
        <begin position="1"/>
        <end position="10"/>
    </location>
</feature>
<dbReference type="InterPro" id="IPR045058">
    <property type="entry name" value="GIMA/IAN/Toc"/>
</dbReference>
<feature type="region of interest" description="Disordered" evidence="4">
    <location>
        <begin position="235"/>
        <end position="255"/>
    </location>
</feature>
<dbReference type="InParanoid" id="A0A6J2WYD4"/>
<evidence type="ECO:0000259" key="5">
    <source>
        <dbReference type="PROSITE" id="PS51720"/>
    </source>
</evidence>
<dbReference type="FunFam" id="3.40.50.300:FF:000366">
    <property type="entry name" value="GTPase, IMAP family member 2"/>
    <property type="match status" value="1"/>
</dbReference>
<proteinExistence type="inferred from homology"/>
<dbReference type="InterPro" id="IPR027417">
    <property type="entry name" value="P-loop_NTPase"/>
</dbReference>
<organism evidence="6 7">
    <name type="scientific">Chanos chanos</name>
    <name type="common">Milkfish</name>
    <name type="synonym">Mugil chanos</name>
    <dbReference type="NCBI Taxonomy" id="29144"/>
    <lineage>
        <taxon>Eukaryota</taxon>
        <taxon>Metazoa</taxon>
        <taxon>Chordata</taxon>
        <taxon>Craniata</taxon>
        <taxon>Vertebrata</taxon>
        <taxon>Euteleostomi</taxon>
        <taxon>Actinopterygii</taxon>
        <taxon>Neopterygii</taxon>
        <taxon>Teleostei</taxon>
        <taxon>Ostariophysi</taxon>
        <taxon>Gonorynchiformes</taxon>
        <taxon>Chanidae</taxon>
        <taxon>Chanos</taxon>
    </lineage>
</organism>
<dbReference type="SUPFAM" id="SSF52540">
    <property type="entry name" value="P-loop containing nucleoside triphosphate hydrolases"/>
    <property type="match status" value="3"/>
</dbReference>
<sequence>MERGAFHHRAQPGLRRPGNGDTANESELRIILLGTNRPENNRVGNFILKRDAFETESPPVSVDCHSVRVRRQLKGRPITVINTPDLFHPQLTYDQLSVAVKECVSLSAPGPHVFILVLQPDNFTEEDRDRMKVILNSFSDQAMDYTMVVTTGKTAKKYSNPFSQIIEECRRRTHNFGSLGFSVHKKGSSRHSQLLEKITEIERDNGGYLTCVGSEKTLRGTALCDDKTTAVRQRGTALGKRTDDAGGDRGTKTNERGRMDKVEERVSELRIVLLGKNRHENNRVGNFILQNNVFESTATDNQLIKKTGWIKGRPIMVINTPDLFRPKLTYDQLSVIVKDFMSLCDPGPHVFILVLQPDNFTKEDRDRMDIIVNSFSDKVYDYSIVLTVGNLGHGTSVDPGEEKNHIEETISKCGGRHFMLTDDSSPVSLIEQIDQVVEENGGVYITYCVYEDSQQTTKEEMYKQTERTRELTKHQQSDKTARETEPKYDIPRLNLVLCGRDGSLKISISELILGQRESSPESSSVCVRREGEVCGRLLTLVEMPALYNTQLSEEEVMRETLRCVSLCDPGVHAFLLVIPEGFLTDEDKGEMQKIQTIFGSRVNDYTMVLINQKPGQEVTELDESTQTIIRSCRGGHQFLGSSSQVSELLRSVDKLVEQNGGSHYTTVMYLETQLKKYQMEAGEMKRKINILEEKIKSQTPDTLRIVLLGKTGVGKSATGNTILGKYVFEELLCPHSVTTECQRETAEVNGRQITVIDTPGLFDTNFPNEDIKKEVAKCITMATPGPHVFLLVIRLGRFTEEEKNALKIIKVMFGGKSRLYTVILFTGGDSLKKTSIEEFIKKSREIQNTIKQCDNRYHVFNNNDPDNTTQVVELLDKIDTLVSVNGGSFYTNEMLQQAEEALQEEKERILRERGEEIEREKEELKAKHEAELERMRKTIDEERKKQDEERRRREMEFNKKEEQIRTEMREREE</sequence>
<feature type="region of interest" description="Disordered" evidence="4">
    <location>
        <begin position="913"/>
        <end position="973"/>
    </location>
</feature>
<evidence type="ECO:0000256" key="2">
    <source>
        <dbReference type="ARBA" id="ARBA00022741"/>
    </source>
</evidence>
<dbReference type="RefSeq" id="XP_030649172.1">
    <property type="nucleotide sequence ID" value="XM_030793312.1"/>
</dbReference>
<evidence type="ECO:0000313" key="7">
    <source>
        <dbReference type="RefSeq" id="XP_030649172.1"/>
    </source>
</evidence>
<evidence type="ECO:0000256" key="4">
    <source>
        <dbReference type="SAM" id="MobiDB-lite"/>
    </source>
</evidence>
<feature type="domain" description="AIG1-type G" evidence="5">
    <location>
        <begin position="700"/>
        <end position="899"/>
    </location>
</feature>
<reference evidence="7" key="1">
    <citation type="submission" date="2025-08" db="UniProtKB">
        <authorList>
            <consortium name="RefSeq"/>
        </authorList>
    </citation>
    <scope>IDENTIFICATION</scope>
</reference>
<dbReference type="CDD" id="cd01852">
    <property type="entry name" value="AIG1"/>
    <property type="match status" value="1"/>
</dbReference>
<protein>
    <submittedName>
        <fullName evidence="7">GTPase IMAP family member 8-like</fullName>
    </submittedName>
</protein>
<dbReference type="FunCoup" id="A0A6J2WYD4">
    <property type="interactions" value="22"/>
</dbReference>
<feature type="domain" description="AIG1-type G" evidence="5">
    <location>
        <begin position="266"/>
        <end position="466"/>
    </location>
</feature>
<dbReference type="Gene3D" id="3.40.50.300">
    <property type="entry name" value="P-loop containing nucleotide triphosphate hydrolases"/>
    <property type="match status" value="4"/>
</dbReference>
<gene>
    <name evidence="7" type="primary">LOC115829252</name>
</gene>
<dbReference type="PROSITE" id="PS51720">
    <property type="entry name" value="G_AIG1"/>
    <property type="match status" value="3"/>
</dbReference>
<dbReference type="GO" id="GO:0005525">
    <property type="term" value="F:GTP binding"/>
    <property type="evidence" value="ECO:0007669"/>
    <property type="project" value="UniProtKB-KW"/>
</dbReference>
<dbReference type="InterPro" id="IPR006703">
    <property type="entry name" value="G_AIG1"/>
</dbReference>
<feature type="region of interest" description="Disordered" evidence="4">
    <location>
        <begin position="1"/>
        <end position="22"/>
    </location>
</feature>
<feature type="non-terminal residue" evidence="7">
    <location>
        <position position="973"/>
    </location>
</feature>
<evidence type="ECO:0000256" key="1">
    <source>
        <dbReference type="ARBA" id="ARBA00008535"/>
    </source>
</evidence>
<dbReference type="PANTHER" id="PTHR10903:SF62">
    <property type="entry name" value="GTPASE IMAP FAMILY MEMBER 4-LIKE-RELATED"/>
    <property type="match status" value="1"/>
</dbReference>
<dbReference type="Pfam" id="PF04548">
    <property type="entry name" value="AIG1"/>
    <property type="match status" value="4"/>
</dbReference>
<feature type="compositionally biased region" description="Basic and acidic residues" evidence="4">
    <location>
        <begin position="240"/>
        <end position="255"/>
    </location>
</feature>
<evidence type="ECO:0000256" key="3">
    <source>
        <dbReference type="ARBA" id="ARBA00023134"/>
    </source>
</evidence>
<feature type="region of interest" description="Disordered" evidence="4">
    <location>
        <begin position="466"/>
        <end position="485"/>
    </location>
</feature>
<dbReference type="PANTHER" id="PTHR10903">
    <property type="entry name" value="GTPASE, IMAP FAMILY MEMBER-RELATED"/>
    <property type="match status" value="1"/>
</dbReference>
<keyword evidence="6" id="KW-1185">Reference proteome</keyword>
<dbReference type="OrthoDB" id="8954335at2759"/>
<comment type="similarity">
    <text evidence="1">Belongs to the TRAFAC class TrmE-Era-EngA-EngB-Septin-like GTPase superfamily. AIG1/Toc34/Toc159-like paraseptin GTPase family. IAN subfamily.</text>
</comment>